<dbReference type="Gene3D" id="1.25.40.10">
    <property type="entry name" value="Tetratricopeptide repeat domain"/>
    <property type="match status" value="3"/>
</dbReference>
<dbReference type="InterPro" id="IPR011990">
    <property type="entry name" value="TPR-like_helical_dom_sf"/>
</dbReference>
<evidence type="ECO:0000313" key="3">
    <source>
        <dbReference type="Proteomes" id="UP000547674"/>
    </source>
</evidence>
<protein>
    <submittedName>
        <fullName evidence="2">Outer membrane protein assembly factor BamD</fullName>
    </submittedName>
</protein>
<evidence type="ECO:0000256" key="1">
    <source>
        <dbReference type="SAM" id="MobiDB-lite"/>
    </source>
</evidence>
<gene>
    <name evidence="2" type="primary">bamD</name>
    <name evidence="2" type="ORF">HKN21_14625</name>
</gene>
<name>A0A7Y2EDI9_UNCEI</name>
<reference evidence="2 3" key="1">
    <citation type="submission" date="2020-03" db="EMBL/GenBank/DDBJ databases">
        <title>Metabolic flexibility allows generalist bacteria to become dominant in a frequently disturbed ecosystem.</title>
        <authorList>
            <person name="Chen Y.-J."/>
            <person name="Leung P.M."/>
            <person name="Bay S.K."/>
            <person name="Hugenholtz P."/>
            <person name="Kessler A.J."/>
            <person name="Shelley G."/>
            <person name="Waite D.W."/>
            <person name="Cook P.L."/>
            <person name="Greening C."/>
        </authorList>
    </citation>
    <scope>NUCLEOTIDE SEQUENCE [LARGE SCALE GENOMIC DNA]</scope>
    <source>
        <strain evidence="2">SS_bin_28</strain>
    </source>
</reference>
<evidence type="ECO:0000313" key="2">
    <source>
        <dbReference type="EMBL" id="NNF07995.1"/>
    </source>
</evidence>
<dbReference type="AlphaFoldDB" id="A0A7Y2EDI9"/>
<dbReference type="SUPFAM" id="SSF48452">
    <property type="entry name" value="TPR-like"/>
    <property type="match status" value="1"/>
</dbReference>
<sequence length="614" mass="69235">MGSTWSKSAPDSLRIAGDQFARLSLHGAASFEHERAQTSNLESSWTETLRLYEDMLQTWPTDKHAPRTSLYAGEAALNLKQFETAMKHYGTAAASDTASFAEEANWRQVTTADSWHEHLADANSDSKADGQKVAKELRELARTFAAKYPNSKNGFDGIWRGAELALHYRQHQEAADDFSRLASQYPNHEKAPLAAALAGDVLFEAKDYAAAAQGYERALGLLEQAGQDSLRVRVVARVPLSYYRHAEQVRDKDGLGKAAPAFEQLATRFPDYEHAPQAMYQSGLGYFESKQLGSGFRVMNDFLVRYPEHELARDTHLQIASAHENAGSKLEAAQAYRRYALAYPSEADAVESYLHAMTLLEEAEEKGTLDHFRREFLSAFPEEDDVVMEILHGFAKRELTQVSRENPVSKRLEVKRSDLAAYIEKSQSSSDLADPDLLGEIAFLQGEEILAPYLEVYLRLPLNESIEKKKTQLEQVIAAYQRCAEQGSEAWSNAASFRTGYALIHFGDRLEQSERPNLGAEDLTAYEEVIGEEAWTFFDKGEGIWEELLRTRAEASEDPGSWLEKTRKFLWPRLAERFFFRPEMEYPRVEPKEPKVRDMAVSSEALPDEGSSKE</sequence>
<organism evidence="2 3">
    <name type="scientific">Eiseniibacteriota bacterium</name>
    <dbReference type="NCBI Taxonomy" id="2212470"/>
    <lineage>
        <taxon>Bacteria</taxon>
        <taxon>Candidatus Eiseniibacteriota</taxon>
    </lineage>
</organism>
<comment type="caution">
    <text evidence="2">The sequence shown here is derived from an EMBL/GenBank/DDBJ whole genome shotgun (WGS) entry which is preliminary data.</text>
</comment>
<dbReference type="Proteomes" id="UP000547674">
    <property type="component" value="Unassembled WGS sequence"/>
</dbReference>
<dbReference type="EMBL" id="JABDJR010000589">
    <property type="protein sequence ID" value="NNF07995.1"/>
    <property type="molecule type" value="Genomic_DNA"/>
</dbReference>
<feature type="region of interest" description="Disordered" evidence="1">
    <location>
        <begin position="591"/>
        <end position="614"/>
    </location>
</feature>
<proteinExistence type="predicted"/>
<accession>A0A7Y2EDI9</accession>